<feature type="compositionally biased region" description="Basic and acidic residues" evidence="3">
    <location>
        <begin position="115"/>
        <end position="125"/>
    </location>
</feature>
<sequence>MSDSPKLSCGCAATEPVLRPIVTVRSEEEDDGKSTSPLRDGDGNEGCHTPTSEESKLPSTPLNCPPAPRKRRRIAFRRRRPRPDQVECIVVGAKEMEQLFSWIDQPPRHAKRQRRDGPDGKESYVGKERKQFSTHLACLVKNQSHYSQRKAREEEEEEEGERWKQSDREVGKAVGLRRNPVALKGGVKFGGWAVVALHFGHLASHSIHAASADLARPHRFGSPTEAEKTIETALSHSRTPQPHHSEFVRRPLEHVAHRAVVRRHPPGASASVPPHLVRGSGWIDGMGCAHTTTDETEGVYFKYYYYYYSYVPSTIYGAHPLAYEAAALRLVRWLTSDVATTSGGRRKLRFLGSTRHVHIIRCTQGAMSRRERRKYIGYCSRKEAYTTKERVKMASPVGTRLFL</sequence>
<dbReference type="PANTHER" id="PTHR33142:SF89">
    <property type="entry name" value="CYCLIN-DEPENDENT PROTEIN KINASE INHIBITOR SMR2"/>
    <property type="match status" value="1"/>
</dbReference>
<dbReference type="InterPro" id="IPR040389">
    <property type="entry name" value="SMR"/>
</dbReference>
<keyword evidence="2" id="KW-0131">Cell cycle</keyword>
<dbReference type="PANTHER" id="PTHR33142">
    <property type="entry name" value="CYCLIN-DEPENDENT PROTEIN KINASE INHIBITOR SMR13"/>
    <property type="match status" value="1"/>
</dbReference>
<evidence type="ECO:0000256" key="3">
    <source>
        <dbReference type="SAM" id="MobiDB-lite"/>
    </source>
</evidence>
<feature type="region of interest" description="Disordered" evidence="3">
    <location>
        <begin position="144"/>
        <end position="171"/>
    </location>
</feature>
<organism evidence="4 5">
    <name type="scientific">Ensete ventricosum</name>
    <name type="common">Abyssinian banana</name>
    <name type="synonym">Musa ensete</name>
    <dbReference type="NCBI Taxonomy" id="4639"/>
    <lineage>
        <taxon>Eukaryota</taxon>
        <taxon>Viridiplantae</taxon>
        <taxon>Streptophyta</taxon>
        <taxon>Embryophyta</taxon>
        <taxon>Tracheophyta</taxon>
        <taxon>Spermatophyta</taxon>
        <taxon>Magnoliopsida</taxon>
        <taxon>Liliopsida</taxon>
        <taxon>Zingiberales</taxon>
        <taxon>Musaceae</taxon>
        <taxon>Ensete</taxon>
    </lineage>
</organism>
<dbReference type="AlphaFoldDB" id="A0A427ANT4"/>
<dbReference type="GO" id="GO:0032875">
    <property type="term" value="P:regulation of DNA endoreduplication"/>
    <property type="evidence" value="ECO:0007669"/>
    <property type="project" value="InterPro"/>
</dbReference>
<feature type="compositionally biased region" description="Basic and acidic residues" evidence="3">
    <location>
        <begin position="161"/>
        <end position="171"/>
    </location>
</feature>
<comment type="caution">
    <text evidence="4">The sequence shown here is derived from an EMBL/GenBank/DDBJ whole genome shotgun (WGS) entry which is preliminary data.</text>
</comment>
<keyword evidence="1" id="KW-0649">Protein kinase inhibitor</keyword>
<feature type="region of interest" description="Disordered" evidence="3">
    <location>
        <begin position="20"/>
        <end position="78"/>
    </location>
</feature>
<reference evidence="4 5" key="1">
    <citation type="journal article" date="2014" name="Agronomy (Basel)">
        <title>A Draft Genome Sequence for Ensete ventricosum, the Drought-Tolerant Tree Against Hunger.</title>
        <authorList>
            <person name="Harrison J."/>
            <person name="Moore K.A."/>
            <person name="Paszkiewicz K."/>
            <person name="Jones T."/>
            <person name="Grant M."/>
            <person name="Ambacheew D."/>
            <person name="Muzemil S."/>
            <person name="Studholme D.J."/>
        </authorList>
    </citation>
    <scope>NUCLEOTIDE SEQUENCE [LARGE SCALE GENOMIC DNA]</scope>
</reference>
<protein>
    <submittedName>
        <fullName evidence="4">Uncharacterized protein</fullName>
    </submittedName>
</protein>
<evidence type="ECO:0000256" key="1">
    <source>
        <dbReference type="ARBA" id="ARBA00023013"/>
    </source>
</evidence>
<evidence type="ECO:0000313" key="5">
    <source>
        <dbReference type="Proteomes" id="UP000287651"/>
    </source>
</evidence>
<dbReference type="GO" id="GO:0004860">
    <property type="term" value="F:protein kinase inhibitor activity"/>
    <property type="evidence" value="ECO:0007669"/>
    <property type="project" value="UniProtKB-KW"/>
</dbReference>
<feature type="region of interest" description="Disordered" evidence="3">
    <location>
        <begin position="102"/>
        <end position="125"/>
    </location>
</feature>
<name>A0A427ANT4_ENSVE</name>
<accession>A0A427ANT4</accession>
<evidence type="ECO:0000313" key="4">
    <source>
        <dbReference type="EMBL" id="RRT77878.1"/>
    </source>
</evidence>
<gene>
    <name evidence="4" type="ORF">B296_00000941</name>
</gene>
<feature type="compositionally biased region" description="Basic residues" evidence="3">
    <location>
        <begin position="68"/>
        <end position="78"/>
    </location>
</feature>
<evidence type="ECO:0000256" key="2">
    <source>
        <dbReference type="ARBA" id="ARBA00023306"/>
    </source>
</evidence>
<dbReference type="Proteomes" id="UP000287651">
    <property type="component" value="Unassembled WGS sequence"/>
</dbReference>
<proteinExistence type="predicted"/>
<dbReference type="EMBL" id="AMZH03001817">
    <property type="protein sequence ID" value="RRT77878.1"/>
    <property type="molecule type" value="Genomic_DNA"/>
</dbReference>